<reference evidence="2" key="1">
    <citation type="submission" date="2025-08" db="UniProtKB">
        <authorList>
            <consortium name="RefSeq"/>
        </authorList>
    </citation>
    <scope>IDENTIFICATION</scope>
</reference>
<keyword evidence="1" id="KW-1185">Reference proteome</keyword>
<dbReference type="Proteomes" id="UP000695022">
    <property type="component" value="Unplaced"/>
</dbReference>
<evidence type="ECO:0000313" key="1">
    <source>
        <dbReference type="Proteomes" id="UP000695022"/>
    </source>
</evidence>
<dbReference type="Gene3D" id="2.10.80.10">
    <property type="entry name" value="Lipase, subunit A"/>
    <property type="match status" value="1"/>
</dbReference>
<protein>
    <submittedName>
        <fullName evidence="2">Uncharacterized protein LOC106811137</fullName>
    </submittedName>
</protein>
<name>A0ABM1ED94_PRICU</name>
<organism evidence="1 2">
    <name type="scientific">Priapulus caudatus</name>
    <name type="common">Priapulid worm</name>
    <dbReference type="NCBI Taxonomy" id="37621"/>
    <lineage>
        <taxon>Eukaryota</taxon>
        <taxon>Metazoa</taxon>
        <taxon>Ecdysozoa</taxon>
        <taxon>Scalidophora</taxon>
        <taxon>Priapulida</taxon>
        <taxon>Priapulimorpha</taxon>
        <taxon>Priapulimorphida</taxon>
        <taxon>Priapulidae</taxon>
        <taxon>Priapulus</taxon>
    </lineage>
</organism>
<dbReference type="GeneID" id="106811137"/>
<sequence length="105" mass="11501">MPPCTQSQQVAIGYSAPVFKRMTGRRCQFNPDCLSDCCVRKVGERTFTCQPLSALEELCSTGQIKGGRYAYGCPCESDQDLECVYTGNGTNSCAVRSLIQGFDDH</sequence>
<gene>
    <name evidence="2" type="primary">LOC106811137</name>
</gene>
<evidence type="ECO:0000313" key="2">
    <source>
        <dbReference type="RefSeq" id="XP_014670165.1"/>
    </source>
</evidence>
<proteinExistence type="predicted"/>
<dbReference type="RefSeq" id="XP_014670165.1">
    <property type="nucleotide sequence ID" value="XM_014814679.1"/>
</dbReference>
<accession>A0ABM1ED94</accession>